<keyword evidence="2" id="KW-1003">Cell membrane</keyword>
<dbReference type="PANTHER" id="PTHR33908">
    <property type="entry name" value="MANNOSYLTRANSFERASE YKCB-RELATED"/>
    <property type="match status" value="1"/>
</dbReference>
<feature type="transmembrane region" description="Helical" evidence="8">
    <location>
        <begin position="161"/>
        <end position="177"/>
    </location>
</feature>
<evidence type="ECO:0000256" key="8">
    <source>
        <dbReference type="SAM" id="Phobius"/>
    </source>
</evidence>
<gene>
    <name evidence="10" type="ORF">A2866_00025</name>
</gene>
<protein>
    <recommendedName>
        <fullName evidence="9">Glycosyltransferase RgtA/B/C/D-like domain-containing protein</fullName>
    </recommendedName>
</protein>
<evidence type="ECO:0000256" key="4">
    <source>
        <dbReference type="ARBA" id="ARBA00022679"/>
    </source>
</evidence>
<keyword evidence="6 8" id="KW-1133">Transmembrane helix</keyword>
<evidence type="ECO:0000259" key="9">
    <source>
        <dbReference type="Pfam" id="PF13231"/>
    </source>
</evidence>
<feature type="transmembrane region" description="Helical" evidence="8">
    <location>
        <begin position="337"/>
        <end position="356"/>
    </location>
</feature>
<keyword evidence="3" id="KW-0328">Glycosyltransferase</keyword>
<organism evidence="10 11">
    <name type="scientific">Candidatus Roizmanbacteria bacterium RIFCSPHIGHO2_01_FULL_39_8</name>
    <dbReference type="NCBI Taxonomy" id="1802033"/>
    <lineage>
        <taxon>Bacteria</taxon>
        <taxon>Candidatus Roizmaniibacteriota</taxon>
    </lineage>
</organism>
<feature type="transmembrane region" description="Helical" evidence="8">
    <location>
        <begin position="183"/>
        <end position="201"/>
    </location>
</feature>
<evidence type="ECO:0000256" key="3">
    <source>
        <dbReference type="ARBA" id="ARBA00022676"/>
    </source>
</evidence>
<dbReference type="AlphaFoldDB" id="A0A1F7GPQ1"/>
<dbReference type="GO" id="GO:0016763">
    <property type="term" value="F:pentosyltransferase activity"/>
    <property type="evidence" value="ECO:0007669"/>
    <property type="project" value="TreeGrafter"/>
</dbReference>
<dbReference type="GO" id="GO:0005886">
    <property type="term" value="C:plasma membrane"/>
    <property type="evidence" value="ECO:0007669"/>
    <property type="project" value="UniProtKB-SubCell"/>
</dbReference>
<feature type="transmembrane region" description="Helical" evidence="8">
    <location>
        <begin position="311"/>
        <end position="331"/>
    </location>
</feature>
<feature type="transmembrane region" description="Helical" evidence="8">
    <location>
        <begin position="368"/>
        <end position="387"/>
    </location>
</feature>
<evidence type="ECO:0000256" key="7">
    <source>
        <dbReference type="ARBA" id="ARBA00023136"/>
    </source>
</evidence>
<dbReference type="InterPro" id="IPR038731">
    <property type="entry name" value="RgtA/B/C-like"/>
</dbReference>
<keyword evidence="5 8" id="KW-0812">Transmembrane</keyword>
<dbReference type="GO" id="GO:0009103">
    <property type="term" value="P:lipopolysaccharide biosynthetic process"/>
    <property type="evidence" value="ECO:0007669"/>
    <property type="project" value="UniProtKB-ARBA"/>
</dbReference>
<dbReference type="PANTHER" id="PTHR33908:SF11">
    <property type="entry name" value="MEMBRANE PROTEIN"/>
    <property type="match status" value="1"/>
</dbReference>
<comment type="caution">
    <text evidence="10">The sequence shown here is derived from an EMBL/GenBank/DDBJ whole genome shotgun (WGS) entry which is preliminary data.</text>
</comment>
<name>A0A1F7GPQ1_9BACT</name>
<reference evidence="10 11" key="1">
    <citation type="journal article" date="2016" name="Nat. Commun.">
        <title>Thousands of microbial genomes shed light on interconnected biogeochemical processes in an aquifer system.</title>
        <authorList>
            <person name="Anantharaman K."/>
            <person name="Brown C.T."/>
            <person name="Hug L.A."/>
            <person name="Sharon I."/>
            <person name="Castelle C.J."/>
            <person name="Probst A.J."/>
            <person name="Thomas B.C."/>
            <person name="Singh A."/>
            <person name="Wilkins M.J."/>
            <person name="Karaoz U."/>
            <person name="Brodie E.L."/>
            <person name="Williams K.H."/>
            <person name="Hubbard S.S."/>
            <person name="Banfield J.F."/>
        </authorList>
    </citation>
    <scope>NUCLEOTIDE SEQUENCE [LARGE SCALE GENOMIC DNA]</scope>
</reference>
<evidence type="ECO:0000256" key="2">
    <source>
        <dbReference type="ARBA" id="ARBA00022475"/>
    </source>
</evidence>
<dbReference type="Pfam" id="PF13231">
    <property type="entry name" value="PMT_2"/>
    <property type="match status" value="1"/>
</dbReference>
<keyword evidence="7 8" id="KW-0472">Membrane</keyword>
<feature type="transmembrane region" description="Helical" evidence="8">
    <location>
        <begin position="137"/>
        <end position="154"/>
    </location>
</feature>
<feature type="transmembrane region" description="Helical" evidence="8">
    <location>
        <begin position="287"/>
        <end position="304"/>
    </location>
</feature>
<keyword evidence="4" id="KW-0808">Transferase</keyword>
<feature type="transmembrane region" description="Helical" evidence="8">
    <location>
        <begin position="208"/>
        <end position="228"/>
    </location>
</feature>
<dbReference type="Proteomes" id="UP000177026">
    <property type="component" value="Unassembled WGS sequence"/>
</dbReference>
<sequence>MKMKWIILGTILLLSFFIRAWQLDKNPAGFFCDEASIGYNAYSIFKTGKDEWGVTFPLFFKAFGEYKNPVFIYSSIPSIALFGLNEFSLRLTSVLYGTLTILVLYLWLRKLFDENTAVWGSFFLAISPWHIHFSRVGFELISSVFWVSLSFYLLYKSFANILIYPFGAISLLISYFTYSPPKIYLPILFLFFFIIYYKKLVVLIKHKFIWFISLLIFLLFVILLLPSIQDNSFWARWVQVRQGELTIDFLRQAYLNHFSFDFLFSKGDIDFSGQFITRHSIRGMGELYWIQLPFIMVSLSLLFNSKMRKGALFFILFLLIYPLGSVFTSIAPQATRSVVGVIPFQVLTALGITAFLSYFKNKLLRKTLMLFLIVTIVLSFSNFINLYKKYPNYSSDYWGWQYGPKEIMAYFLKNSGKYDEMFMSGEFNAGEIFLSFYDPEGTCKNKCKMGQLRDTPELYDPVKRQLFSMGPDYLTNSKFKDNFIIKHTIRYPDGKVAFFIGEVKKGTRLEML</sequence>
<evidence type="ECO:0000256" key="6">
    <source>
        <dbReference type="ARBA" id="ARBA00022989"/>
    </source>
</evidence>
<dbReference type="EMBL" id="MFZI01000030">
    <property type="protein sequence ID" value="OGK20775.1"/>
    <property type="molecule type" value="Genomic_DNA"/>
</dbReference>
<feature type="transmembrane region" description="Helical" evidence="8">
    <location>
        <begin position="115"/>
        <end position="131"/>
    </location>
</feature>
<accession>A0A1F7GPQ1</accession>
<dbReference type="InterPro" id="IPR050297">
    <property type="entry name" value="LipidA_mod_glycosyltrf_83"/>
</dbReference>
<proteinExistence type="predicted"/>
<evidence type="ECO:0000256" key="1">
    <source>
        <dbReference type="ARBA" id="ARBA00004651"/>
    </source>
</evidence>
<evidence type="ECO:0000256" key="5">
    <source>
        <dbReference type="ARBA" id="ARBA00022692"/>
    </source>
</evidence>
<evidence type="ECO:0000313" key="11">
    <source>
        <dbReference type="Proteomes" id="UP000177026"/>
    </source>
</evidence>
<comment type="subcellular location">
    <subcellularLocation>
        <location evidence="1">Cell membrane</location>
        <topology evidence="1">Multi-pass membrane protein</topology>
    </subcellularLocation>
</comment>
<feature type="transmembrane region" description="Helical" evidence="8">
    <location>
        <begin position="87"/>
        <end position="108"/>
    </location>
</feature>
<feature type="domain" description="Glycosyltransferase RgtA/B/C/D-like" evidence="9">
    <location>
        <begin position="77"/>
        <end position="221"/>
    </location>
</feature>
<evidence type="ECO:0000313" key="10">
    <source>
        <dbReference type="EMBL" id="OGK20775.1"/>
    </source>
</evidence>